<evidence type="ECO:0000313" key="1">
    <source>
        <dbReference type="EMBL" id="MWV44792.1"/>
    </source>
</evidence>
<keyword evidence="2" id="KW-1185">Reference proteome</keyword>
<gene>
    <name evidence="1" type="ORF">GRF59_14320</name>
</gene>
<dbReference type="AlphaFoldDB" id="A0A7X3IMI3"/>
<sequence length="93" mass="10993">MEVKIIRTRLRKHKDKDLQEAMSKIPIYYDQSDIMREALRQFLFGHLGRKPQLLGSEIMKCAEDIGEEELVKLEEVEITDEDLEAKLDEFILE</sequence>
<protein>
    <submittedName>
        <fullName evidence="1">Uncharacterized protein</fullName>
    </submittedName>
</protein>
<dbReference type="Proteomes" id="UP000460318">
    <property type="component" value="Unassembled WGS sequence"/>
</dbReference>
<dbReference type="RefSeq" id="WP_160498411.1">
    <property type="nucleotide sequence ID" value="NZ_WUBI01000002.1"/>
</dbReference>
<organism evidence="1 2">
    <name type="scientific">Paenibacillus dendrobii</name>
    <dbReference type="NCBI Taxonomy" id="2691084"/>
    <lineage>
        <taxon>Bacteria</taxon>
        <taxon>Bacillati</taxon>
        <taxon>Bacillota</taxon>
        <taxon>Bacilli</taxon>
        <taxon>Bacillales</taxon>
        <taxon>Paenibacillaceae</taxon>
        <taxon>Paenibacillus</taxon>
    </lineage>
</organism>
<dbReference type="EMBL" id="WUBI01000002">
    <property type="protein sequence ID" value="MWV44792.1"/>
    <property type="molecule type" value="Genomic_DNA"/>
</dbReference>
<name>A0A7X3IMI3_9BACL</name>
<proteinExistence type="predicted"/>
<evidence type="ECO:0000313" key="2">
    <source>
        <dbReference type="Proteomes" id="UP000460318"/>
    </source>
</evidence>
<reference evidence="1 2" key="1">
    <citation type="submission" date="2019-12" db="EMBL/GenBank/DDBJ databases">
        <title>Paenibacillus sp. nov., an endophytic bacterium isolated from the stem of Dendrobium.</title>
        <authorList>
            <person name="Zhao R."/>
        </authorList>
    </citation>
    <scope>NUCLEOTIDE SEQUENCE [LARGE SCALE GENOMIC DNA]</scope>
    <source>
        <strain evidence="1 2">HJL G12</strain>
    </source>
</reference>
<comment type="caution">
    <text evidence="1">The sequence shown here is derived from an EMBL/GenBank/DDBJ whole genome shotgun (WGS) entry which is preliminary data.</text>
</comment>
<accession>A0A7X3IMI3</accession>